<dbReference type="InterPro" id="IPR002547">
    <property type="entry name" value="tRNA-bd_dom"/>
</dbReference>
<dbReference type="EMBL" id="JAHLFS010000048">
    <property type="protein sequence ID" value="MBU3851785.1"/>
    <property type="molecule type" value="Genomic_DNA"/>
</dbReference>
<dbReference type="GO" id="GO:0000049">
    <property type="term" value="F:tRNA binding"/>
    <property type="evidence" value="ECO:0007669"/>
    <property type="project" value="UniProtKB-UniRule"/>
</dbReference>
<evidence type="ECO:0000256" key="2">
    <source>
        <dbReference type="ARBA" id="ARBA00022884"/>
    </source>
</evidence>
<dbReference type="Gene3D" id="3.30.1940.10">
    <property type="entry name" value="YtpR-like"/>
    <property type="match status" value="1"/>
</dbReference>
<dbReference type="SUPFAM" id="SSF50249">
    <property type="entry name" value="Nucleic acid-binding proteins"/>
    <property type="match status" value="1"/>
</dbReference>
<dbReference type="InterPro" id="IPR037154">
    <property type="entry name" value="YtpR-like_sf"/>
</dbReference>
<dbReference type="FunFam" id="2.40.50.140:FF:000045">
    <property type="entry name" value="Phenylalanine--tRNA ligase beta subunit"/>
    <property type="match status" value="1"/>
</dbReference>
<dbReference type="CDD" id="cd02796">
    <property type="entry name" value="tRNA_bind_bactPheRS"/>
    <property type="match status" value="1"/>
</dbReference>
<gene>
    <name evidence="5" type="ORF">H9901_03705</name>
</gene>
<dbReference type="Pfam" id="PF01588">
    <property type="entry name" value="tRNA_bind"/>
    <property type="match status" value="1"/>
</dbReference>
<comment type="caution">
    <text evidence="5">The sequence shown here is derived from an EMBL/GenBank/DDBJ whole genome shotgun (WGS) entry which is preliminary data.</text>
</comment>
<dbReference type="Proteomes" id="UP000777303">
    <property type="component" value="Unassembled WGS sequence"/>
</dbReference>
<dbReference type="Pfam" id="PF14794">
    <property type="entry name" value="DUF4479"/>
    <property type="match status" value="1"/>
</dbReference>
<reference evidence="5" key="2">
    <citation type="submission" date="2021-04" db="EMBL/GenBank/DDBJ databases">
        <authorList>
            <person name="Gilroy R."/>
        </authorList>
    </citation>
    <scope>NUCLEOTIDE SEQUENCE</scope>
    <source>
        <strain evidence="5">F6-6636</strain>
    </source>
</reference>
<dbReference type="AlphaFoldDB" id="A0A948TJA4"/>
<evidence type="ECO:0000313" key="6">
    <source>
        <dbReference type="Proteomes" id="UP000777303"/>
    </source>
</evidence>
<protein>
    <submittedName>
        <fullName evidence="5">DUF4479 and tRNA-binding domain-containing protein</fullName>
    </submittedName>
</protein>
<dbReference type="Gene3D" id="2.40.50.140">
    <property type="entry name" value="Nucleic acid-binding proteins"/>
    <property type="match status" value="1"/>
</dbReference>
<keyword evidence="1 3" id="KW-0820">tRNA-binding</keyword>
<evidence type="ECO:0000259" key="4">
    <source>
        <dbReference type="PROSITE" id="PS50886"/>
    </source>
</evidence>
<name>A0A948TJA4_9LACO</name>
<dbReference type="NCBIfam" id="NF045760">
    <property type="entry name" value="YtpR"/>
    <property type="match status" value="1"/>
</dbReference>
<organism evidence="5 6">
    <name type="scientific">Candidatus Paralactobacillus gallistercoris</name>
    <dbReference type="NCBI Taxonomy" id="2838724"/>
    <lineage>
        <taxon>Bacteria</taxon>
        <taxon>Bacillati</taxon>
        <taxon>Bacillota</taxon>
        <taxon>Bacilli</taxon>
        <taxon>Lactobacillales</taxon>
        <taxon>Lactobacillaceae</taxon>
        <taxon>Lactobacillus</taxon>
    </lineage>
</organism>
<accession>A0A948TJA4</accession>
<keyword evidence="2 3" id="KW-0694">RNA-binding</keyword>
<dbReference type="InterPro" id="IPR027855">
    <property type="entry name" value="DUF4479"/>
</dbReference>
<evidence type="ECO:0000256" key="1">
    <source>
        <dbReference type="ARBA" id="ARBA00022555"/>
    </source>
</evidence>
<dbReference type="InterPro" id="IPR012340">
    <property type="entry name" value="NA-bd_OB-fold"/>
</dbReference>
<evidence type="ECO:0000256" key="3">
    <source>
        <dbReference type="PROSITE-ProRule" id="PRU00209"/>
    </source>
</evidence>
<proteinExistence type="predicted"/>
<reference evidence="5" key="1">
    <citation type="journal article" date="2021" name="PeerJ">
        <title>Extensive microbial diversity within the chicken gut microbiome revealed by metagenomics and culture.</title>
        <authorList>
            <person name="Gilroy R."/>
            <person name="Ravi A."/>
            <person name="Getino M."/>
            <person name="Pursley I."/>
            <person name="Horton D.L."/>
            <person name="Alikhan N.F."/>
            <person name="Baker D."/>
            <person name="Gharbi K."/>
            <person name="Hall N."/>
            <person name="Watson M."/>
            <person name="Adriaenssens E.M."/>
            <person name="Foster-Nyarko E."/>
            <person name="Jarju S."/>
            <person name="Secka A."/>
            <person name="Antonio M."/>
            <person name="Oren A."/>
            <person name="Chaudhuri R.R."/>
            <person name="La Ragione R."/>
            <person name="Hildebrand F."/>
            <person name="Pallen M.J."/>
        </authorList>
    </citation>
    <scope>NUCLEOTIDE SEQUENCE</scope>
    <source>
        <strain evidence="5">F6-6636</strain>
    </source>
</reference>
<dbReference type="InterPro" id="IPR033714">
    <property type="entry name" value="tRNA_bind_bactPheRS"/>
</dbReference>
<sequence length="217" mass="23433">MLITSMNHPAWHDTLIAIVAQDEANHSQTAVQKDDVVRIFEADTNKTLGYNFFNVSKYIGTNDQNGQIILNDAQVNTLNEHLRLVGFTADLVADTTPKFVVGYVKTCEPHPDSDHMHVCMVDVGNNQTLQIVCGAPNIAQGQKVVVALVGAMMPSGAIIWPGKLRGVTSDGMICSARELGLPHAPQKRGILVLPDDWKTGSAFDFAKGDAVVAAQNN</sequence>
<dbReference type="PROSITE" id="PS50886">
    <property type="entry name" value="TRBD"/>
    <property type="match status" value="1"/>
</dbReference>
<feature type="domain" description="TRNA-binding" evidence="4">
    <location>
        <begin position="93"/>
        <end position="204"/>
    </location>
</feature>
<evidence type="ECO:0000313" key="5">
    <source>
        <dbReference type="EMBL" id="MBU3851785.1"/>
    </source>
</evidence>